<dbReference type="InterPro" id="IPR037465">
    <property type="entry name" value="YlxR"/>
</dbReference>
<evidence type="ECO:0000313" key="3">
    <source>
        <dbReference type="Proteomes" id="UP000524237"/>
    </source>
</evidence>
<dbReference type="SUPFAM" id="SSF64376">
    <property type="entry name" value="YlxR-like"/>
    <property type="match status" value="1"/>
</dbReference>
<dbReference type="Proteomes" id="UP000524237">
    <property type="component" value="Unassembled WGS sequence"/>
</dbReference>
<gene>
    <name evidence="2" type="ORF">FB555_001174</name>
</gene>
<accession>A0A7W3JTN9</accession>
<keyword evidence="3" id="KW-1185">Reference proteome</keyword>
<dbReference type="PANTHER" id="PTHR34215:SF1">
    <property type="entry name" value="YLXR DOMAIN-CONTAINING PROTEIN"/>
    <property type="match status" value="1"/>
</dbReference>
<sequence length="101" mass="11036">MEPVRTCIGCRHKADKSALVRVVAKDGIAVVDFSAVAPGRGAWVHPRSECVETAVKRRAFGRALRTEITDTHDLVSVLTSKELAVGEPHTNQTKAERLMDN</sequence>
<evidence type="ECO:0000313" key="2">
    <source>
        <dbReference type="EMBL" id="MBA8829076.1"/>
    </source>
</evidence>
<dbReference type="Pfam" id="PF04296">
    <property type="entry name" value="YlxR"/>
    <property type="match status" value="1"/>
</dbReference>
<dbReference type="EMBL" id="JACGWU010000002">
    <property type="protein sequence ID" value="MBA8829076.1"/>
    <property type="molecule type" value="Genomic_DNA"/>
</dbReference>
<organism evidence="2 3">
    <name type="scientific">Alpinimonas psychrophila</name>
    <dbReference type="NCBI Taxonomy" id="748908"/>
    <lineage>
        <taxon>Bacteria</taxon>
        <taxon>Bacillati</taxon>
        <taxon>Actinomycetota</taxon>
        <taxon>Actinomycetes</taxon>
        <taxon>Micrococcales</taxon>
        <taxon>Microbacteriaceae</taxon>
        <taxon>Alpinimonas</taxon>
    </lineage>
</organism>
<dbReference type="AlphaFoldDB" id="A0A7W3JTN9"/>
<dbReference type="CDD" id="cd00279">
    <property type="entry name" value="YlxR"/>
    <property type="match status" value="1"/>
</dbReference>
<dbReference type="RefSeq" id="WP_182484500.1">
    <property type="nucleotide sequence ID" value="NZ_JACGWU010000002.1"/>
</dbReference>
<feature type="domain" description="YlxR" evidence="1">
    <location>
        <begin position="5"/>
        <end position="71"/>
    </location>
</feature>
<name>A0A7W3JTN9_9MICO</name>
<dbReference type="InterPro" id="IPR007393">
    <property type="entry name" value="YlxR_dom"/>
</dbReference>
<protein>
    <recommendedName>
        <fullName evidence="1">YlxR domain-containing protein</fullName>
    </recommendedName>
</protein>
<proteinExistence type="predicted"/>
<dbReference type="PANTHER" id="PTHR34215">
    <property type="entry name" value="BLL0784 PROTEIN"/>
    <property type="match status" value="1"/>
</dbReference>
<reference evidence="2 3" key="1">
    <citation type="submission" date="2020-07" db="EMBL/GenBank/DDBJ databases">
        <title>Sequencing the genomes of 1000 actinobacteria strains.</title>
        <authorList>
            <person name="Klenk H.-P."/>
        </authorList>
    </citation>
    <scope>NUCLEOTIDE SEQUENCE [LARGE SCALE GENOMIC DNA]</scope>
    <source>
        <strain evidence="2 3">DSM 23737</strain>
    </source>
</reference>
<evidence type="ECO:0000259" key="1">
    <source>
        <dbReference type="Pfam" id="PF04296"/>
    </source>
</evidence>
<dbReference type="Gene3D" id="3.30.1230.10">
    <property type="entry name" value="YlxR-like"/>
    <property type="match status" value="1"/>
</dbReference>
<comment type="caution">
    <text evidence="2">The sequence shown here is derived from an EMBL/GenBank/DDBJ whole genome shotgun (WGS) entry which is preliminary data.</text>
</comment>
<dbReference type="InterPro" id="IPR035931">
    <property type="entry name" value="YlxR-like_sf"/>
</dbReference>